<evidence type="ECO:0000256" key="1">
    <source>
        <dbReference type="ARBA" id="ARBA00018672"/>
    </source>
</evidence>
<feature type="domain" description="Response regulatory" evidence="5">
    <location>
        <begin position="5"/>
        <end position="121"/>
    </location>
</feature>
<dbReference type="InterPro" id="IPR001789">
    <property type="entry name" value="Sig_transdc_resp-reg_receiver"/>
</dbReference>
<protein>
    <recommendedName>
        <fullName evidence="1">Stage 0 sporulation protein A homolog</fullName>
    </recommendedName>
</protein>
<gene>
    <name evidence="6" type="ORF">SAMN05446037_101431</name>
</gene>
<dbReference type="InterPro" id="IPR011006">
    <property type="entry name" value="CheY-like_superfamily"/>
</dbReference>
<accession>A0A239FSU9</accession>
<dbReference type="PANTHER" id="PTHR44591:SF3">
    <property type="entry name" value="RESPONSE REGULATORY DOMAIN-CONTAINING PROTEIN"/>
    <property type="match status" value="1"/>
</dbReference>
<evidence type="ECO:0000313" key="6">
    <source>
        <dbReference type="EMBL" id="SNS60077.1"/>
    </source>
</evidence>
<evidence type="ECO:0000256" key="3">
    <source>
        <dbReference type="ARBA" id="ARBA00024867"/>
    </source>
</evidence>
<name>A0A239FSU9_9FIRM</name>
<keyword evidence="2 4" id="KW-0597">Phosphoprotein</keyword>
<dbReference type="Gene3D" id="3.40.50.2300">
    <property type="match status" value="1"/>
</dbReference>
<evidence type="ECO:0000313" key="7">
    <source>
        <dbReference type="Proteomes" id="UP000198304"/>
    </source>
</evidence>
<dbReference type="RefSeq" id="WP_089283585.1">
    <property type="nucleotide sequence ID" value="NZ_FZOJ01000014.1"/>
</dbReference>
<dbReference type="PROSITE" id="PS50110">
    <property type="entry name" value="RESPONSE_REGULATORY"/>
    <property type="match status" value="1"/>
</dbReference>
<evidence type="ECO:0000259" key="5">
    <source>
        <dbReference type="PROSITE" id="PS50110"/>
    </source>
</evidence>
<dbReference type="Proteomes" id="UP000198304">
    <property type="component" value="Unassembled WGS sequence"/>
</dbReference>
<feature type="modified residue" description="4-aspartylphosphate" evidence="4">
    <location>
        <position position="56"/>
    </location>
</feature>
<dbReference type="SUPFAM" id="SSF52172">
    <property type="entry name" value="CheY-like"/>
    <property type="match status" value="1"/>
</dbReference>
<dbReference type="SMART" id="SM00448">
    <property type="entry name" value="REC"/>
    <property type="match status" value="1"/>
</dbReference>
<reference evidence="6 7" key="1">
    <citation type="submission" date="2017-06" db="EMBL/GenBank/DDBJ databases">
        <authorList>
            <person name="Kim H.J."/>
            <person name="Triplett B.A."/>
        </authorList>
    </citation>
    <scope>NUCLEOTIDE SEQUENCE [LARGE SCALE GENOMIC DNA]</scope>
    <source>
        <strain evidence="6 7">SCA</strain>
    </source>
</reference>
<comment type="function">
    <text evidence="3">May play the central regulatory role in sporulation. It may be an element of the effector pathway responsible for the activation of sporulation genes in response to nutritional stress. Spo0A may act in concert with spo0H (a sigma factor) to control the expression of some genes that are critical to the sporulation process.</text>
</comment>
<dbReference type="GO" id="GO:0000160">
    <property type="term" value="P:phosphorelay signal transduction system"/>
    <property type="evidence" value="ECO:0007669"/>
    <property type="project" value="InterPro"/>
</dbReference>
<organism evidence="6 7">
    <name type="scientific">Anaerovirgula multivorans</name>
    <dbReference type="NCBI Taxonomy" id="312168"/>
    <lineage>
        <taxon>Bacteria</taxon>
        <taxon>Bacillati</taxon>
        <taxon>Bacillota</taxon>
        <taxon>Clostridia</taxon>
        <taxon>Peptostreptococcales</taxon>
        <taxon>Natronincolaceae</taxon>
        <taxon>Anaerovirgula</taxon>
    </lineage>
</organism>
<evidence type="ECO:0000256" key="2">
    <source>
        <dbReference type="ARBA" id="ARBA00022553"/>
    </source>
</evidence>
<sequence>MSGKKVLLCDDSMLIRVQLKNFLNNHIEGVTILEAANGRVAIDIYKKEKPNLVLMDIVMPETDGLQCLKEIIDMDKDAKVIVLSSVGNKEILKETLKIGAINFIQKPWEEEPLSKTIQPYI</sequence>
<dbReference type="InterPro" id="IPR050595">
    <property type="entry name" value="Bact_response_regulator"/>
</dbReference>
<dbReference type="EMBL" id="FZOJ01000014">
    <property type="protein sequence ID" value="SNS60077.1"/>
    <property type="molecule type" value="Genomic_DNA"/>
</dbReference>
<dbReference type="PANTHER" id="PTHR44591">
    <property type="entry name" value="STRESS RESPONSE REGULATOR PROTEIN 1"/>
    <property type="match status" value="1"/>
</dbReference>
<evidence type="ECO:0000256" key="4">
    <source>
        <dbReference type="PROSITE-ProRule" id="PRU00169"/>
    </source>
</evidence>
<proteinExistence type="predicted"/>
<dbReference type="AlphaFoldDB" id="A0A239FSU9"/>
<dbReference type="OrthoDB" id="9790669at2"/>
<dbReference type="Pfam" id="PF00072">
    <property type="entry name" value="Response_reg"/>
    <property type="match status" value="1"/>
</dbReference>
<keyword evidence="7" id="KW-1185">Reference proteome</keyword>